<evidence type="ECO:0000256" key="15">
    <source>
        <dbReference type="ARBA" id="ARBA00023004"/>
    </source>
</evidence>
<dbReference type="GO" id="GO:0020037">
    <property type="term" value="F:heme binding"/>
    <property type="evidence" value="ECO:0007669"/>
    <property type="project" value="InterPro"/>
</dbReference>
<evidence type="ECO:0000256" key="16">
    <source>
        <dbReference type="ARBA" id="ARBA00023063"/>
    </source>
</evidence>
<feature type="compositionally biased region" description="Low complexity" evidence="18">
    <location>
        <begin position="160"/>
        <end position="173"/>
    </location>
</feature>
<dbReference type="PROSITE" id="PS51384">
    <property type="entry name" value="FAD_FR"/>
    <property type="match status" value="1"/>
</dbReference>
<keyword evidence="12" id="KW-0479">Metal-binding</keyword>
<comment type="cofactor">
    <cofactor evidence="1">
        <name>Mo-molybdopterin</name>
        <dbReference type="ChEBI" id="CHEBI:71302"/>
    </cofactor>
</comment>
<dbReference type="SMART" id="SM01117">
    <property type="entry name" value="Cyt-b5"/>
    <property type="match status" value="1"/>
</dbReference>
<dbReference type="GO" id="GO:0006790">
    <property type="term" value="P:sulfur compound metabolic process"/>
    <property type="evidence" value="ECO:0007669"/>
    <property type="project" value="TreeGrafter"/>
</dbReference>
<dbReference type="InterPro" id="IPR036400">
    <property type="entry name" value="Cyt_B5-like_heme/steroid_sf"/>
</dbReference>
<dbReference type="InterPro" id="IPR005066">
    <property type="entry name" value="MoCF_OxRdtse_dimer"/>
</dbReference>
<dbReference type="InterPro" id="IPR018506">
    <property type="entry name" value="Cyt_B5_heme-BS"/>
</dbReference>
<evidence type="ECO:0000256" key="14">
    <source>
        <dbReference type="ARBA" id="ARBA00023002"/>
    </source>
</evidence>
<dbReference type="GO" id="GO:0030151">
    <property type="term" value="F:molybdenum ion binding"/>
    <property type="evidence" value="ECO:0007669"/>
    <property type="project" value="InterPro"/>
</dbReference>
<evidence type="ECO:0000256" key="18">
    <source>
        <dbReference type="SAM" id="MobiDB-lite"/>
    </source>
</evidence>
<comment type="similarity">
    <text evidence="5">Belongs to the nitrate reductase family.</text>
</comment>
<evidence type="ECO:0000256" key="13">
    <source>
        <dbReference type="ARBA" id="ARBA00022827"/>
    </source>
</evidence>
<evidence type="ECO:0000256" key="10">
    <source>
        <dbReference type="ARBA" id="ARBA00022617"/>
    </source>
</evidence>
<feature type="region of interest" description="Disordered" evidence="18">
    <location>
        <begin position="143"/>
        <end position="200"/>
    </location>
</feature>
<gene>
    <name evidence="21" type="ORF">ONZ51_g2071</name>
</gene>
<comment type="function">
    <text evidence="4">Nitrate reductase is a key enzyme involved in the first step of nitrate assimilation in plants, fungi and bacteria.</text>
</comment>
<dbReference type="GO" id="GO:0008482">
    <property type="term" value="F:sulfite oxidase activity"/>
    <property type="evidence" value="ECO:0007669"/>
    <property type="project" value="TreeGrafter"/>
</dbReference>
<dbReference type="SUPFAM" id="SSF52343">
    <property type="entry name" value="Ferredoxin reductase-like, C-terminal NADP-linked domain"/>
    <property type="match status" value="1"/>
</dbReference>
<dbReference type="Gene3D" id="2.60.40.650">
    <property type="match status" value="1"/>
</dbReference>
<comment type="cofactor">
    <cofactor evidence="2">
        <name>heme</name>
        <dbReference type="ChEBI" id="CHEBI:30413"/>
    </cofactor>
</comment>
<comment type="catalytic activity">
    <reaction evidence="17">
        <text>nitrite + NADP(+) + H2O = nitrate + NADPH + H(+)</text>
        <dbReference type="Rhea" id="RHEA:19061"/>
        <dbReference type="ChEBI" id="CHEBI:15377"/>
        <dbReference type="ChEBI" id="CHEBI:15378"/>
        <dbReference type="ChEBI" id="CHEBI:16301"/>
        <dbReference type="ChEBI" id="CHEBI:17632"/>
        <dbReference type="ChEBI" id="CHEBI:57783"/>
        <dbReference type="ChEBI" id="CHEBI:58349"/>
        <dbReference type="EC" id="1.7.1.3"/>
    </reaction>
</comment>
<organism evidence="21 22">
    <name type="scientific">Trametes cubensis</name>
    <dbReference type="NCBI Taxonomy" id="1111947"/>
    <lineage>
        <taxon>Eukaryota</taxon>
        <taxon>Fungi</taxon>
        <taxon>Dikarya</taxon>
        <taxon>Basidiomycota</taxon>
        <taxon>Agaricomycotina</taxon>
        <taxon>Agaricomycetes</taxon>
        <taxon>Polyporales</taxon>
        <taxon>Polyporaceae</taxon>
        <taxon>Trametes</taxon>
    </lineage>
</organism>
<dbReference type="InterPro" id="IPR014756">
    <property type="entry name" value="Ig_E-set"/>
</dbReference>
<dbReference type="GO" id="GO:0050464">
    <property type="term" value="F:nitrate reductase (NADPH) activity"/>
    <property type="evidence" value="ECO:0007669"/>
    <property type="project" value="UniProtKB-EC"/>
</dbReference>
<dbReference type="InterPro" id="IPR017938">
    <property type="entry name" value="Riboflavin_synthase-like_b-brl"/>
</dbReference>
<accession>A0AAD7U1E2</accession>
<keyword evidence="13" id="KW-0274">FAD</keyword>
<feature type="compositionally biased region" description="Polar residues" evidence="18">
    <location>
        <begin position="1588"/>
        <end position="1608"/>
    </location>
</feature>
<dbReference type="PROSITE" id="PS00559">
    <property type="entry name" value="MOLYBDOPTERIN_EUK"/>
    <property type="match status" value="1"/>
</dbReference>
<dbReference type="InterPro" id="IPR001433">
    <property type="entry name" value="OxRdtase_FAD/NAD-bd"/>
</dbReference>
<feature type="compositionally biased region" description="Basic and acidic residues" evidence="18">
    <location>
        <begin position="143"/>
        <end position="156"/>
    </location>
</feature>
<reference evidence="21" key="1">
    <citation type="submission" date="2022-11" db="EMBL/GenBank/DDBJ databases">
        <title>Genome Sequence of Cubamyces cubensis.</title>
        <authorList>
            <person name="Buettner E."/>
        </authorList>
    </citation>
    <scope>NUCLEOTIDE SEQUENCE</scope>
    <source>
        <strain evidence="21">MPL-01</strain>
    </source>
</reference>
<dbReference type="InterPro" id="IPR036374">
    <property type="entry name" value="OxRdtase_Mopterin-bd_sf"/>
</dbReference>
<dbReference type="InterPro" id="IPR001199">
    <property type="entry name" value="Cyt_B5-like_heme/steroid-bd"/>
</dbReference>
<comment type="cofactor">
    <cofactor evidence="3">
        <name>FAD</name>
        <dbReference type="ChEBI" id="CHEBI:57692"/>
    </cofactor>
</comment>
<dbReference type="EC" id="1.7.1.3" evidence="7"/>
<evidence type="ECO:0000256" key="12">
    <source>
        <dbReference type="ARBA" id="ARBA00022723"/>
    </source>
</evidence>
<evidence type="ECO:0000313" key="21">
    <source>
        <dbReference type="EMBL" id="KAJ8494849.1"/>
    </source>
</evidence>
<dbReference type="PANTHER" id="PTHR19372">
    <property type="entry name" value="SULFITE REDUCTASE"/>
    <property type="match status" value="1"/>
</dbReference>
<dbReference type="SUPFAM" id="SSF55856">
    <property type="entry name" value="Cytochrome b5-like heme/steroid binding domain"/>
    <property type="match status" value="1"/>
</dbReference>
<feature type="domain" description="FAD-binding FR-type" evidence="20">
    <location>
        <begin position="824"/>
        <end position="964"/>
    </location>
</feature>
<evidence type="ECO:0000256" key="11">
    <source>
        <dbReference type="ARBA" id="ARBA00022630"/>
    </source>
</evidence>
<dbReference type="Gene3D" id="2.40.30.10">
    <property type="entry name" value="Translation factors"/>
    <property type="match status" value="1"/>
</dbReference>
<feature type="region of interest" description="Disordered" evidence="18">
    <location>
        <begin position="1585"/>
        <end position="1612"/>
    </location>
</feature>
<dbReference type="Gene3D" id="3.90.420.10">
    <property type="entry name" value="Oxidoreductase, molybdopterin-binding domain"/>
    <property type="match status" value="1"/>
</dbReference>
<dbReference type="Pfam" id="PF00174">
    <property type="entry name" value="Oxidored_molyb"/>
    <property type="match status" value="1"/>
</dbReference>
<evidence type="ECO:0000256" key="6">
    <source>
        <dbReference type="ARBA" id="ARBA00011738"/>
    </source>
</evidence>
<dbReference type="InterPro" id="IPR022407">
    <property type="entry name" value="OxRdtase_Mopterin_BS"/>
</dbReference>
<keyword evidence="14" id="KW-0560">Oxidoreductase</keyword>
<name>A0AAD7U1E2_9APHY</name>
<dbReference type="PROSITE" id="PS00191">
    <property type="entry name" value="CYTOCHROME_B5_1"/>
    <property type="match status" value="1"/>
</dbReference>
<dbReference type="InterPro" id="IPR039261">
    <property type="entry name" value="FNR_nucleotide-bd"/>
</dbReference>
<dbReference type="PANTHER" id="PTHR19372:SF7">
    <property type="entry name" value="SULFITE OXIDASE, MITOCHONDRIAL"/>
    <property type="match status" value="1"/>
</dbReference>
<proteinExistence type="inferred from homology"/>
<dbReference type="Gene3D" id="3.10.120.10">
    <property type="entry name" value="Cytochrome b5-like heme/steroid binding domain"/>
    <property type="match status" value="1"/>
</dbReference>
<sequence>MPAWTRENLTPPWPKPHLVQLAPPETYDAAHQLQGSDDLCKHKPGGLVARDGGELGRRAGMYGMMHSESEERVPVVKSPLESTNGSGEEDVAEMDWHEKLCSGDTFATVRDIKKASTDYKLLYPKNHAFARYVLPVSESEIKEQDWPGKKKDDKHPPSPSTSASSISSGMASSSEDEKKDKGEEGETKDSKPDKPPLSDEEHSFLDKLLAEMDTVSSFKNNPGQPQGDLKLLDGDALEQLESHLSIDDQDTPDSWIPRSSELLRLTGKHPLNAETNLLRLFEAGLVTPTKLHYVRSHGAVPQLNWETHTLEVYAEPPGLIHRPREWTMDELASGDLRIVEFPVTFGCDGNRRKEVNMIKKSAAFNWSASSISTCLWRGVLVRDVLLTCGLQDQPDEERWYLNFEGADEPSEGPYATSIPLMHAMNPANDVLLVFGMNGRVLHPDHGYPLRLIIPGYVGGRQVKWLKKVSSILHLNILMTDKARAQLWVTKEPNRSHYHIWDNRVVPTFIDSRNHPFAAAFFHHESTACWEQSLQSVIVKPTHDERIPLVDKGCLDRTYTVEGYAFSGGGDRVERVELSLDGGQTWRYCFRHFTDSPLRHGEKYWAWIFWSCEVKLQELVSAYEIIVRAQDGRKNYQPEHISWNLMGMMNNAWYRVRPRILQDEKTFLPVVQFQHPVAPGNDEGGWMIPPVDDDADAKNGNNNLKTFSLDEIAKHNNKNDAWLILDNKVYDVTSFLTEHPGGANAILTYAGKATVDVTNELNIVSRTQLKYKGIHDAYANSLRDKMLIGVLSEEGIQAMKEDAIRAAKELQKVKADRQGLALQPDLFTQAKLVRKKEVSSDTKLYTFEIPRKQDGSPGRLGLPIGRHVQIAVHFKDQAVLRSYTPVRPVLASEDDGTFDLLVKTYLPSADSPFPPGGTVSNYLDCMEEGESQILNSVLRGSDTTSSTFVGEEIDIRGPTGGITYTGHGNFDIEGNEYHFDKINLVAGGSGLTPHWQLIHAILSDETDKTVISLIDSNKSFEDILMREELQKYAEEHAGRFKVWHVVSKPPQDQPDFKCSKGRLTRELMEEHFYPVDENAAAFLCGPPGLIEKAALPGLEEMGFEDGKTDTRGSIFETNLHHIPGQLDCKIGSTMSSAGGSGDMESLALQLTNEINEAVAAGKSNEEFLTILERARDEITYTYAFSKTESYRQLSHAIGTSTAAPSRFEDSAIKAVYNAISEKRYTQARDDDVRITEALWWGTEPVLQEGKRVSVEFRDVTPSHKEWKVNELWTPEVVEGSTAETFGRITQRFRIQANKKHRHPYLPSLLFDALLKSGERVSFSALADRLASDVFNDLAQEHIVPYVRNDDKNHAVHERSPARYFDLWERTLPDWCVTPGHWIEPNPPPGYVENPSTLPVPKEQYYKKVPTLCFPGNGRNIIPSATKPDIITRAIFVPVQNYSPTKASFVPLQQEHDLVPHDDQLVPGEITLDAARALLGRVVQSSKEPRVDRTEAKRRKINKFAAQSLGYAWGLETEGEGEARRPSWLHCLHYGNRGGNEYVLDLTGQNRTYGEGWVSPVETRTTTCAWVGATLLPADVKALKAKRAASGTQEEASKKPSASQPSQDTVESGKLKAGAMDYDTWYERTAKWIRALNKKKTAPVVEVGPDGTFVGGDLGTSKGEADEFEAEVTGAKPGVWLMSLEPARPEDRAEDEMDEDAKVIRFVWTSDGSVNYDALPRRNRVRAPEAEPNAEWEVVGSFSVDSGTVCLFSKYALDTILASGTDREAMLEAFIDDDEGDKVFVPSGIVVSGNDGGYEIQGRRDAEGRIVELKVRL</sequence>
<dbReference type="Pfam" id="PF00173">
    <property type="entry name" value="Cyt-b5"/>
    <property type="match status" value="1"/>
</dbReference>
<evidence type="ECO:0000256" key="8">
    <source>
        <dbReference type="ARBA" id="ARBA00015499"/>
    </source>
</evidence>
<dbReference type="PRINTS" id="PR00406">
    <property type="entry name" value="CYTB5RDTASE"/>
</dbReference>
<dbReference type="GO" id="GO:0042128">
    <property type="term" value="P:nitrate assimilation"/>
    <property type="evidence" value="ECO:0007669"/>
    <property type="project" value="UniProtKB-KW"/>
</dbReference>
<evidence type="ECO:0000259" key="19">
    <source>
        <dbReference type="PROSITE" id="PS50255"/>
    </source>
</evidence>
<comment type="caution">
    <text evidence="21">The sequence shown here is derived from an EMBL/GenBank/DDBJ whole genome shotgun (WGS) entry which is preliminary data.</text>
</comment>
<evidence type="ECO:0000256" key="2">
    <source>
        <dbReference type="ARBA" id="ARBA00001971"/>
    </source>
</evidence>
<dbReference type="SUPFAM" id="SSF81296">
    <property type="entry name" value="E set domains"/>
    <property type="match status" value="1"/>
</dbReference>
<dbReference type="SUPFAM" id="SSF63380">
    <property type="entry name" value="Riboflavin synthase domain-like"/>
    <property type="match status" value="1"/>
</dbReference>
<dbReference type="InterPro" id="IPR008333">
    <property type="entry name" value="Cbr1-like_FAD-bd_dom"/>
</dbReference>
<dbReference type="GO" id="GO:0043546">
    <property type="term" value="F:molybdopterin cofactor binding"/>
    <property type="evidence" value="ECO:0007669"/>
    <property type="project" value="InterPro"/>
</dbReference>
<dbReference type="Pfam" id="PF00970">
    <property type="entry name" value="FAD_binding_6"/>
    <property type="match status" value="1"/>
</dbReference>
<evidence type="ECO:0000256" key="4">
    <source>
        <dbReference type="ARBA" id="ARBA00003838"/>
    </source>
</evidence>
<evidence type="ECO:0000256" key="7">
    <source>
        <dbReference type="ARBA" id="ARBA00012673"/>
    </source>
</evidence>
<dbReference type="PROSITE" id="PS50255">
    <property type="entry name" value="CYTOCHROME_B5_2"/>
    <property type="match status" value="1"/>
</dbReference>
<evidence type="ECO:0000259" key="20">
    <source>
        <dbReference type="PROSITE" id="PS51384"/>
    </source>
</evidence>
<dbReference type="InterPro" id="IPR017927">
    <property type="entry name" value="FAD-bd_FR_type"/>
</dbReference>
<dbReference type="EMBL" id="JAPEVG010000031">
    <property type="protein sequence ID" value="KAJ8494849.1"/>
    <property type="molecule type" value="Genomic_DNA"/>
</dbReference>
<evidence type="ECO:0000256" key="1">
    <source>
        <dbReference type="ARBA" id="ARBA00001924"/>
    </source>
</evidence>
<dbReference type="InterPro" id="IPR000572">
    <property type="entry name" value="OxRdtase_Mopterin-bd_dom"/>
</dbReference>
<dbReference type="SUPFAM" id="SSF56524">
    <property type="entry name" value="Oxidoreductase molybdopterin-binding domain"/>
    <property type="match status" value="1"/>
</dbReference>
<evidence type="ECO:0000313" key="22">
    <source>
        <dbReference type="Proteomes" id="UP001215151"/>
    </source>
</evidence>
<dbReference type="Pfam" id="PF03404">
    <property type="entry name" value="Mo-co_dimer"/>
    <property type="match status" value="1"/>
</dbReference>
<dbReference type="Proteomes" id="UP001215151">
    <property type="component" value="Unassembled WGS sequence"/>
</dbReference>
<feature type="compositionally biased region" description="Basic and acidic residues" evidence="18">
    <location>
        <begin position="175"/>
        <end position="200"/>
    </location>
</feature>
<feature type="region of interest" description="Disordered" evidence="18">
    <location>
        <begin position="67"/>
        <end position="90"/>
    </location>
</feature>
<evidence type="ECO:0000256" key="3">
    <source>
        <dbReference type="ARBA" id="ARBA00001974"/>
    </source>
</evidence>
<evidence type="ECO:0000256" key="17">
    <source>
        <dbReference type="ARBA" id="ARBA00049155"/>
    </source>
</evidence>
<keyword evidence="9" id="KW-0500">Molybdenum</keyword>
<keyword evidence="16" id="KW-0534">Nitrate assimilation</keyword>
<keyword evidence="22" id="KW-1185">Reference proteome</keyword>
<keyword evidence="15" id="KW-0408">Iron</keyword>
<dbReference type="CDD" id="cd06183">
    <property type="entry name" value="cyt_b5_reduct_like"/>
    <property type="match status" value="1"/>
</dbReference>
<dbReference type="InterPro" id="IPR008335">
    <property type="entry name" value="Mopterin_OxRdtase_euk"/>
</dbReference>
<feature type="domain" description="Cytochrome b5 heme-binding" evidence="19">
    <location>
        <begin position="703"/>
        <end position="791"/>
    </location>
</feature>
<dbReference type="PRINTS" id="PR00407">
    <property type="entry name" value="EUMOPTERIN"/>
</dbReference>
<dbReference type="Pfam" id="PF00175">
    <property type="entry name" value="NAD_binding_1"/>
    <property type="match status" value="1"/>
</dbReference>
<dbReference type="Gene3D" id="3.40.50.80">
    <property type="entry name" value="Nucleotide-binding domain of ferredoxin-NADP reductase (FNR) module"/>
    <property type="match status" value="1"/>
</dbReference>
<evidence type="ECO:0000256" key="5">
    <source>
        <dbReference type="ARBA" id="ARBA00006253"/>
    </source>
</evidence>
<comment type="subunit">
    <text evidence="6">Homodimer.</text>
</comment>
<evidence type="ECO:0000256" key="9">
    <source>
        <dbReference type="ARBA" id="ARBA00022505"/>
    </source>
</evidence>
<keyword evidence="10" id="KW-0349">Heme</keyword>
<keyword evidence="11" id="KW-0285">Flavoprotein</keyword>
<protein>
    <recommendedName>
        <fullName evidence="8">Nitrate reductase [NADPH]</fullName>
        <ecNumber evidence="7">1.7.1.3</ecNumber>
    </recommendedName>
</protein>